<evidence type="ECO:0000313" key="2">
    <source>
        <dbReference type="Proteomes" id="UP001431199"/>
    </source>
</evidence>
<name>A0ABT2LWW7_9FIRM</name>
<keyword evidence="2" id="KW-1185">Reference proteome</keyword>
<gene>
    <name evidence="1" type="ORF">N5B56_01650</name>
</gene>
<dbReference type="RefSeq" id="WP_260978227.1">
    <property type="nucleotide sequence ID" value="NZ_JAODBU010000002.1"/>
</dbReference>
<protein>
    <submittedName>
        <fullName evidence="1">Uncharacterized protein</fullName>
    </submittedName>
</protein>
<comment type="caution">
    <text evidence="1">The sequence shown here is derived from an EMBL/GenBank/DDBJ whole genome shotgun (WGS) entry which is preliminary data.</text>
</comment>
<evidence type="ECO:0000313" key="1">
    <source>
        <dbReference type="EMBL" id="MCT7397791.1"/>
    </source>
</evidence>
<sequence length="117" mass="13738">MIKEKIELLYEAIKETEGSNANEVYEFVNQLLDAAPDYVANVIKCEFKVQVADFSDASQYRYAKETYLLRREIFLNSWKVTVSALTRICVKYNVKAIFEDEHKLDDYALQIVEEYFS</sequence>
<dbReference type="EMBL" id="JAODBU010000002">
    <property type="protein sequence ID" value="MCT7397791.1"/>
    <property type="molecule type" value="Genomic_DNA"/>
</dbReference>
<reference evidence="1" key="1">
    <citation type="submission" date="2022-09" db="EMBL/GenBank/DDBJ databases">
        <title>Eubacterium sp. LFL-14 isolated from human feces.</title>
        <authorList>
            <person name="Liu F."/>
        </authorList>
    </citation>
    <scope>NUCLEOTIDE SEQUENCE</scope>
    <source>
        <strain evidence="1">LFL-14</strain>
    </source>
</reference>
<proteinExistence type="predicted"/>
<organism evidence="1 2">
    <name type="scientific">Eubacterium album</name>
    <dbReference type="NCBI Taxonomy" id="2978477"/>
    <lineage>
        <taxon>Bacteria</taxon>
        <taxon>Bacillati</taxon>
        <taxon>Bacillota</taxon>
        <taxon>Clostridia</taxon>
        <taxon>Eubacteriales</taxon>
        <taxon>Eubacteriaceae</taxon>
        <taxon>Eubacterium</taxon>
    </lineage>
</organism>
<accession>A0ABT2LWW7</accession>
<dbReference type="Gene3D" id="1.10.287.800">
    <property type="entry name" value="protein ne1242"/>
    <property type="match status" value="1"/>
</dbReference>
<dbReference type="Proteomes" id="UP001431199">
    <property type="component" value="Unassembled WGS sequence"/>
</dbReference>